<evidence type="ECO:0000313" key="3">
    <source>
        <dbReference type="Proteomes" id="UP001457282"/>
    </source>
</evidence>
<protein>
    <submittedName>
        <fullName evidence="2">Uncharacterized protein</fullName>
    </submittedName>
</protein>
<sequence length="156" mass="17461">MGRKNTTWVRRCLREERSRARGLGSLRSDPMDNTPSFNYSSAIDHKFILIAQQVSSRAKLTSANTNPPMASIHRLSASPDPGSAESVLQKHHRRHLFISRSTQLLLSLAFSLFTVHHSRHRLPSAALNPSPNSTLLSPIDHNQIGWSSQNTNYPTL</sequence>
<evidence type="ECO:0000256" key="1">
    <source>
        <dbReference type="SAM" id="MobiDB-lite"/>
    </source>
</evidence>
<keyword evidence="3" id="KW-1185">Reference proteome</keyword>
<organism evidence="2 3">
    <name type="scientific">Rubus argutus</name>
    <name type="common">Southern blackberry</name>
    <dbReference type="NCBI Taxonomy" id="59490"/>
    <lineage>
        <taxon>Eukaryota</taxon>
        <taxon>Viridiplantae</taxon>
        <taxon>Streptophyta</taxon>
        <taxon>Embryophyta</taxon>
        <taxon>Tracheophyta</taxon>
        <taxon>Spermatophyta</taxon>
        <taxon>Magnoliopsida</taxon>
        <taxon>eudicotyledons</taxon>
        <taxon>Gunneridae</taxon>
        <taxon>Pentapetalae</taxon>
        <taxon>rosids</taxon>
        <taxon>fabids</taxon>
        <taxon>Rosales</taxon>
        <taxon>Rosaceae</taxon>
        <taxon>Rosoideae</taxon>
        <taxon>Rosoideae incertae sedis</taxon>
        <taxon>Rubus</taxon>
    </lineage>
</organism>
<accession>A0AAW1VNG7</accession>
<reference evidence="2 3" key="1">
    <citation type="journal article" date="2023" name="G3 (Bethesda)">
        <title>A chromosome-length genome assembly and annotation of blackberry (Rubus argutus, cv. 'Hillquist').</title>
        <authorList>
            <person name="Bruna T."/>
            <person name="Aryal R."/>
            <person name="Dudchenko O."/>
            <person name="Sargent D.J."/>
            <person name="Mead D."/>
            <person name="Buti M."/>
            <person name="Cavallini A."/>
            <person name="Hytonen T."/>
            <person name="Andres J."/>
            <person name="Pham M."/>
            <person name="Weisz D."/>
            <person name="Mascagni F."/>
            <person name="Usai G."/>
            <person name="Natali L."/>
            <person name="Bassil N."/>
            <person name="Fernandez G.E."/>
            <person name="Lomsadze A."/>
            <person name="Armour M."/>
            <person name="Olukolu B."/>
            <person name="Poorten T."/>
            <person name="Britton C."/>
            <person name="Davik J."/>
            <person name="Ashrafi H."/>
            <person name="Aiden E.L."/>
            <person name="Borodovsky M."/>
            <person name="Worthington M."/>
        </authorList>
    </citation>
    <scope>NUCLEOTIDE SEQUENCE [LARGE SCALE GENOMIC DNA]</scope>
    <source>
        <strain evidence="2">PI 553951</strain>
    </source>
</reference>
<proteinExistence type="predicted"/>
<gene>
    <name evidence="2" type="ORF">M0R45_000167</name>
</gene>
<evidence type="ECO:0000313" key="2">
    <source>
        <dbReference type="EMBL" id="KAK9905443.1"/>
    </source>
</evidence>
<feature type="region of interest" description="Disordered" evidence="1">
    <location>
        <begin position="61"/>
        <end position="85"/>
    </location>
</feature>
<dbReference type="Proteomes" id="UP001457282">
    <property type="component" value="Unassembled WGS sequence"/>
</dbReference>
<comment type="caution">
    <text evidence="2">The sequence shown here is derived from an EMBL/GenBank/DDBJ whole genome shotgun (WGS) entry which is preliminary data.</text>
</comment>
<name>A0AAW1VNG7_RUBAR</name>
<dbReference type="AlphaFoldDB" id="A0AAW1VNG7"/>
<dbReference type="EMBL" id="JBEDUW010000121">
    <property type="protein sequence ID" value="KAK9905443.1"/>
    <property type="molecule type" value="Genomic_DNA"/>
</dbReference>